<dbReference type="GO" id="GO:0005840">
    <property type="term" value="C:ribosome"/>
    <property type="evidence" value="ECO:0007669"/>
    <property type="project" value="UniProtKB-KW"/>
</dbReference>
<dbReference type="InterPro" id="IPR050437">
    <property type="entry name" value="Ribos_protein_bS1-like"/>
</dbReference>
<evidence type="ECO:0000256" key="2">
    <source>
        <dbReference type="ARBA" id="ARBA00022980"/>
    </source>
</evidence>
<dbReference type="GO" id="GO:0003729">
    <property type="term" value="F:mRNA binding"/>
    <property type="evidence" value="ECO:0007669"/>
    <property type="project" value="TreeGrafter"/>
</dbReference>
<accession>A0A8J5XEF6</accession>
<dbReference type="PANTHER" id="PTHR10724:SF7">
    <property type="entry name" value="SMALL RIBOSOMAL SUBUNIT PROTEIN BS1C"/>
    <property type="match status" value="1"/>
</dbReference>
<dbReference type="CDD" id="cd04465">
    <property type="entry name" value="S1_RPS1_repeat_ec2_hs2"/>
    <property type="match status" value="1"/>
</dbReference>
<dbReference type="SUPFAM" id="SSF50249">
    <property type="entry name" value="Nucleic acid-binding proteins"/>
    <property type="match status" value="3"/>
</dbReference>
<dbReference type="OMA" id="YDYHFSP"/>
<dbReference type="SMART" id="SM00316">
    <property type="entry name" value="S1"/>
    <property type="match status" value="3"/>
</dbReference>
<protein>
    <recommendedName>
        <fullName evidence="6">S1 motif domain-containing protein</fullName>
    </recommendedName>
</protein>
<organism evidence="7 8">
    <name type="scientific">Diacronema lutheri</name>
    <name type="common">Unicellular marine alga</name>
    <name type="synonym">Monochrysis lutheri</name>
    <dbReference type="NCBI Taxonomy" id="2081491"/>
    <lineage>
        <taxon>Eukaryota</taxon>
        <taxon>Haptista</taxon>
        <taxon>Haptophyta</taxon>
        <taxon>Pavlovophyceae</taxon>
        <taxon>Pavlovales</taxon>
        <taxon>Pavlovaceae</taxon>
        <taxon>Diacronema</taxon>
    </lineage>
</organism>
<dbReference type="OrthoDB" id="412781at2759"/>
<keyword evidence="8" id="KW-1185">Reference proteome</keyword>
<comment type="caution">
    <text evidence="7">The sequence shown here is derived from an EMBL/GenBank/DDBJ whole genome shotgun (WGS) entry which is preliminary data.</text>
</comment>
<evidence type="ECO:0000313" key="8">
    <source>
        <dbReference type="Proteomes" id="UP000751190"/>
    </source>
</evidence>
<evidence type="ECO:0000256" key="4">
    <source>
        <dbReference type="SAM" id="Coils"/>
    </source>
</evidence>
<dbReference type="InterPro" id="IPR012340">
    <property type="entry name" value="NA-bd_OB-fold"/>
</dbReference>
<proteinExistence type="inferred from homology"/>
<evidence type="ECO:0000259" key="6">
    <source>
        <dbReference type="PROSITE" id="PS50126"/>
    </source>
</evidence>
<feature type="domain" description="S1 motif" evidence="6">
    <location>
        <begin position="285"/>
        <end position="353"/>
    </location>
</feature>
<keyword evidence="3" id="KW-0687">Ribonucleoprotein</keyword>
<feature type="coiled-coil region" evidence="4">
    <location>
        <begin position="370"/>
        <end position="397"/>
    </location>
</feature>
<keyword evidence="2" id="KW-0689">Ribosomal protein</keyword>
<dbReference type="Proteomes" id="UP000751190">
    <property type="component" value="Unassembled WGS sequence"/>
</dbReference>
<feature type="domain" description="S1 motif" evidence="6">
    <location>
        <begin position="120"/>
        <end position="189"/>
    </location>
</feature>
<evidence type="ECO:0000313" key="7">
    <source>
        <dbReference type="EMBL" id="KAG8462373.1"/>
    </source>
</evidence>
<reference evidence="7" key="1">
    <citation type="submission" date="2021-05" db="EMBL/GenBank/DDBJ databases">
        <title>The genome of the haptophyte Pavlova lutheri (Diacronema luteri, Pavlovales) - a model for lipid biosynthesis in eukaryotic algae.</title>
        <authorList>
            <person name="Hulatt C.J."/>
            <person name="Posewitz M.C."/>
        </authorList>
    </citation>
    <scope>NUCLEOTIDE SEQUENCE</scope>
    <source>
        <strain evidence="7">NIVA-4/92</strain>
    </source>
</reference>
<dbReference type="EMBL" id="JAGTXO010000021">
    <property type="protein sequence ID" value="KAG8462373.1"/>
    <property type="molecule type" value="Genomic_DNA"/>
</dbReference>
<dbReference type="FunFam" id="2.40.50.140:FF:000103">
    <property type="entry name" value="protein RRP5 homolog"/>
    <property type="match status" value="1"/>
</dbReference>
<name>A0A8J5XEF6_DIALT</name>
<dbReference type="GO" id="GO:1990904">
    <property type="term" value="C:ribonucleoprotein complex"/>
    <property type="evidence" value="ECO:0007669"/>
    <property type="project" value="UniProtKB-KW"/>
</dbReference>
<keyword evidence="5" id="KW-0732">Signal</keyword>
<dbReference type="GO" id="GO:0006412">
    <property type="term" value="P:translation"/>
    <property type="evidence" value="ECO:0007669"/>
    <property type="project" value="TreeGrafter"/>
</dbReference>
<dbReference type="Gene3D" id="2.40.50.140">
    <property type="entry name" value="Nucleic acid-binding proteins"/>
    <property type="match status" value="3"/>
</dbReference>
<sequence length="415" mass="44765">MMRRVAITVATVAALLEGGAAMRAGAAARRQASAFRMVAALDRPIVQTVESLIEMPNKVPNRMFNKAKLKMPLNGIEPVGEGDADKDPEILPVREYEEPFFSYSDFSSQIGGFTKRVTKGSNCTGRVILLQPSGALVDIGTKSNALVPNSEASLTQVDDLSTIFELGKSYTFEVITSEDENGQLQLSRKRLMYAEAWNKIDALLAEDAQFETVVNSVNRGGAVVIIEGLRAFLPGSHLVGRTASEDMVGQKIPCKFLDVDKENSRIVVSNRRAVVDKEMKDIEIGQVVDGVVTAIKPYGAFVSMNGVAGLLHISQISSDRVTSLEKTLPIGTKLKCMVVSQDASKGRLALSTKTLEATPGEMLRDPEAVFNNAEQNAANYLQRVEAERKAREAAAQEVILGLESALSGTSATDNA</sequence>
<gene>
    <name evidence="7" type="ORF">KFE25_012193</name>
</gene>
<dbReference type="Pfam" id="PF00575">
    <property type="entry name" value="S1"/>
    <property type="match status" value="3"/>
</dbReference>
<feature type="chain" id="PRO_5035180376" description="S1 motif domain-containing protein" evidence="5">
    <location>
        <begin position="22"/>
        <end position="415"/>
    </location>
</feature>
<dbReference type="GO" id="GO:0003735">
    <property type="term" value="F:structural constituent of ribosome"/>
    <property type="evidence" value="ECO:0007669"/>
    <property type="project" value="TreeGrafter"/>
</dbReference>
<keyword evidence="4" id="KW-0175">Coiled coil</keyword>
<dbReference type="PROSITE" id="PS50126">
    <property type="entry name" value="S1"/>
    <property type="match status" value="3"/>
</dbReference>
<evidence type="ECO:0000256" key="5">
    <source>
        <dbReference type="SAM" id="SignalP"/>
    </source>
</evidence>
<feature type="domain" description="S1 motif" evidence="6">
    <location>
        <begin position="207"/>
        <end position="271"/>
    </location>
</feature>
<comment type="similarity">
    <text evidence="1">Belongs to the bacterial ribosomal protein bS1 family.</text>
</comment>
<feature type="signal peptide" evidence="5">
    <location>
        <begin position="1"/>
        <end position="21"/>
    </location>
</feature>
<evidence type="ECO:0000256" key="3">
    <source>
        <dbReference type="ARBA" id="ARBA00023274"/>
    </source>
</evidence>
<dbReference type="PANTHER" id="PTHR10724">
    <property type="entry name" value="30S RIBOSOMAL PROTEIN S1"/>
    <property type="match status" value="1"/>
</dbReference>
<dbReference type="InterPro" id="IPR003029">
    <property type="entry name" value="S1_domain"/>
</dbReference>
<dbReference type="AlphaFoldDB" id="A0A8J5XEF6"/>
<evidence type="ECO:0000256" key="1">
    <source>
        <dbReference type="ARBA" id="ARBA00006767"/>
    </source>
</evidence>